<reference evidence="14 15" key="1">
    <citation type="submission" date="2020-08" db="EMBL/GenBank/DDBJ databases">
        <authorList>
            <person name="Liu C."/>
            <person name="Sun Q."/>
        </authorList>
    </citation>
    <scope>NUCLEOTIDE SEQUENCE [LARGE SCALE GENOMIC DNA]</scope>
    <source>
        <strain evidence="14 15">NSJ-57</strain>
    </source>
</reference>
<evidence type="ECO:0000256" key="2">
    <source>
        <dbReference type="ARBA" id="ARBA00022448"/>
    </source>
</evidence>
<keyword evidence="7 9" id="KW-0472">Membrane</keyword>
<keyword evidence="2 9" id="KW-0813">Transport</keyword>
<evidence type="ECO:0000256" key="10">
    <source>
        <dbReference type="RuleBase" id="RU003357"/>
    </source>
</evidence>
<evidence type="ECO:0000256" key="5">
    <source>
        <dbReference type="ARBA" id="ARBA00022729"/>
    </source>
</evidence>
<comment type="subcellular location">
    <subcellularLocation>
        <location evidence="1 9">Cell outer membrane</location>
        <topology evidence="1 9">Multi-pass membrane protein</topology>
    </subcellularLocation>
</comment>
<dbReference type="GO" id="GO:0015344">
    <property type="term" value="F:siderophore uptake transmembrane transporter activity"/>
    <property type="evidence" value="ECO:0007669"/>
    <property type="project" value="TreeGrafter"/>
</dbReference>
<dbReference type="RefSeq" id="WP_187422663.1">
    <property type="nucleotide sequence ID" value="NZ_CP060637.1"/>
</dbReference>
<dbReference type="InterPro" id="IPR010917">
    <property type="entry name" value="TonB_rcpt_CS"/>
</dbReference>
<dbReference type="PROSITE" id="PS52016">
    <property type="entry name" value="TONB_DEPENDENT_REC_3"/>
    <property type="match status" value="1"/>
</dbReference>
<feature type="signal peptide" evidence="11">
    <location>
        <begin position="1"/>
        <end position="18"/>
    </location>
</feature>
<evidence type="ECO:0000313" key="14">
    <source>
        <dbReference type="EMBL" id="QNM14608.1"/>
    </source>
</evidence>
<dbReference type="InterPro" id="IPR000531">
    <property type="entry name" value="Beta-barrel_TonB"/>
</dbReference>
<dbReference type="PROSITE" id="PS01156">
    <property type="entry name" value="TONB_DEPENDENT_REC_2"/>
    <property type="match status" value="1"/>
</dbReference>
<dbReference type="AlphaFoldDB" id="A0A7G9GUX6"/>
<proteinExistence type="inferred from homology"/>
<name>A0A7G9GUX6_9FUSO</name>
<dbReference type="Pfam" id="PF07715">
    <property type="entry name" value="Plug"/>
    <property type="match status" value="1"/>
</dbReference>
<feature type="domain" description="TonB-dependent receptor plug" evidence="13">
    <location>
        <begin position="44"/>
        <end position="150"/>
    </location>
</feature>
<protein>
    <submittedName>
        <fullName evidence="14">TonB-dependent receptor</fullName>
    </submittedName>
</protein>
<evidence type="ECO:0000256" key="9">
    <source>
        <dbReference type="PROSITE-ProRule" id="PRU01360"/>
    </source>
</evidence>
<keyword evidence="8 9" id="KW-0998">Cell outer membrane</keyword>
<evidence type="ECO:0000259" key="12">
    <source>
        <dbReference type="Pfam" id="PF00593"/>
    </source>
</evidence>
<evidence type="ECO:0000256" key="3">
    <source>
        <dbReference type="ARBA" id="ARBA00022452"/>
    </source>
</evidence>
<dbReference type="InterPro" id="IPR037066">
    <property type="entry name" value="Plug_dom_sf"/>
</dbReference>
<gene>
    <name evidence="14" type="ORF">H9Q81_06405</name>
</gene>
<feature type="chain" id="PRO_5028982326" evidence="11">
    <location>
        <begin position="19"/>
        <end position="646"/>
    </location>
</feature>
<dbReference type="GO" id="GO:0044718">
    <property type="term" value="P:siderophore transmembrane transport"/>
    <property type="evidence" value="ECO:0007669"/>
    <property type="project" value="TreeGrafter"/>
</dbReference>
<dbReference type="KEGG" id="fho:H9Q81_06405"/>
<dbReference type="InterPro" id="IPR036942">
    <property type="entry name" value="Beta-barrel_TonB_sf"/>
</dbReference>
<evidence type="ECO:0000256" key="4">
    <source>
        <dbReference type="ARBA" id="ARBA00022692"/>
    </source>
</evidence>
<dbReference type="Pfam" id="PF00593">
    <property type="entry name" value="TonB_dep_Rec_b-barrel"/>
    <property type="match status" value="1"/>
</dbReference>
<accession>A0A7G9GUX6</accession>
<comment type="similarity">
    <text evidence="9 10">Belongs to the TonB-dependent receptor family.</text>
</comment>
<evidence type="ECO:0000256" key="8">
    <source>
        <dbReference type="ARBA" id="ARBA00023237"/>
    </source>
</evidence>
<evidence type="ECO:0000256" key="1">
    <source>
        <dbReference type="ARBA" id="ARBA00004571"/>
    </source>
</evidence>
<sequence length="646" mass="72601">MKKSLMLAALLIVGTSLAAQSSDIGSEKLNETLITTENFETTILDTAKDVTIVTQEDIQNKGATTVAQALQGVPGLKVNLMDGSDVAFDLRGFGATAGQNTLVLLDGIPLNSVQGNGYDTSQIPVSMIDRIEVIPSGGNIMYGDGAVGGVINIITKAPMDKANYGSVGLEASSWSTLNGNLHYGTKVTNKLLVDAAYNGFKSNEYRSKLNSEFDKPDTKNSVWLRGKYLLDNGSIDVKYRHSNTDDYYTGALTKQQFDDNPKQSGSYDGLSKLNEDSYSAKYTAKINANIDFMMYGGYDKKEYEGSWSHTLASQYYVKPQFKYTYAENSYVILGGDFKDGKSKDKINHVKDQKRKSYAGYILNKTTVGNFQFSQGFRHEKIDYDYNKQEYLPNYVTLYTPQSKKLDSNAWELTANYLYSDTGSIYVSYNRAFRGPTIQDLNSWYGDIKLQENNTYEIGIKDMYKNTFISASVFRIDSDNEIFYDKPDYNATNKNFDGKVRRVGGQISLQHYFDKLTLRENLTYIQPKIKTGKYAGHQFPAVARWNANIGATYNFTEKLLGNFDLFYTGKAYSGNDFANVLGKEDSYLTADINFRYQFNEGLEVYTGIRNLFDKKYCNAIISNPKSGAKSYYPADGRSYYAGFRYNF</sequence>
<dbReference type="EMBL" id="CP060637">
    <property type="protein sequence ID" value="QNM14608.1"/>
    <property type="molecule type" value="Genomic_DNA"/>
</dbReference>
<keyword evidence="15" id="KW-1185">Reference proteome</keyword>
<keyword evidence="3 9" id="KW-1134">Transmembrane beta strand</keyword>
<dbReference type="Gene3D" id="2.170.130.10">
    <property type="entry name" value="TonB-dependent receptor, plug domain"/>
    <property type="match status" value="1"/>
</dbReference>
<dbReference type="Proteomes" id="UP000515913">
    <property type="component" value="Chromosome"/>
</dbReference>
<evidence type="ECO:0000313" key="15">
    <source>
        <dbReference type="Proteomes" id="UP000515913"/>
    </source>
</evidence>
<keyword evidence="5 11" id="KW-0732">Signal</keyword>
<evidence type="ECO:0000256" key="7">
    <source>
        <dbReference type="ARBA" id="ARBA00023136"/>
    </source>
</evidence>
<evidence type="ECO:0000256" key="6">
    <source>
        <dbReference type="ARBA" id="ARBA00023077"/>
    </source>
</evidence>
<dbReference type="PANTHER" id="PTHR30069">
    <property type="entry name" value="TONB-DEPENDENT OUTER MEMBRANE RECEPTOR"/>
    <property type="match status" value="1"/>
</dbReference>
<dbReference type="SUPFAM" id="SSF56935">
    <property type="entry name" value="Porins"/>
    <property type="match status" value="1"/>
</dbReference>
<keyword evidence="4 9" id="KW-0812">Transmembrane</keyword>
<dbReference type="Gene3D" id="2.40.170.20">
    <property type="entry name" value="TonB-dependent receptor, beta-barrel domain"/>
    <property type="match status" value="1"/>
</dbReference>
<keyword evidence="6 10" id="KW-0798">TonB box</keyword>
<evidence type="ECO:0000259" key="13">
    <source>
        <dbReference type="Pfam" id="PF07715"/>
    </source>
</evidence>
<dbReference type="InterPro" id="IPR012910">
    <property type="entry name" value="Plug_dom"/>
</dbReference>
<organism evidence="14 15">
    <name type="scientific">Fusobacterium hominis</name>
    <dbReference type="NCBI Taxonomy" id="2764326"/>
    <lineage>
        <taxon>Bacteria</taxon>
        <taxon>Fusobacteriati</taxon>
        <taxon>Fusobacteriota</taxon>
        <taxon>Fusobacteriia</taxon>
        <taxon>Fusobacteriales</taxon>
        <taxon>Fusobacteriaceae</taxon>
        <taxon>Fusobacterium</taxon>
    </lineage>
</organism>
<evidence type="ECO:0000256" key="11">
    <source>
        <dbReference type="SAM" id="SignalP"/>
    </source>
</evidence>
<dbReference type="CDD" id="cd01347">
    <property type="entry name" value="ligand_gated_channel"/>
    <property type="match status" value="1"/>
</dbReference>
<dbReference type="InterPro" id="IPR039426">
    <property type="entry name" value="TonB-dep_rcpt-like"/>
</dbReference>
<keyword evidence="14" id="KW-0675">Receptor</keyword>
<dbReference type="GO" id="GO:0009279">
    <property type="term" value="C:cell outer membrane"/>
    <property type="evidence" value="ECO:0007669"/>
    <property type="project" value="UniProtKB-SubCell"/>
</dbReference>
<dbReference type="PANTHER" id="PTHR30069:SF27">
    <property type="entry name" value="BLL4766 PROTEIN"/>
    <property type="match status" value="1"/>
</dbReference>
<feature type="domain" description="TonB-dependent receptor-like beta-barrel" evidence="12">
    <location>
        <begin position="175"/>
        <end position="610"/>
    </location>
</feature>